<feature type="compositionally biased region" description="Low complexity" evidence="1">
    <location>
        <begin position="38"/>
        <end position="48"/>
    </location>
</feature>
<keyword evidence="2" id="KW-0812">Transmembrane</keyword>
<feature type="region of interest" description="Disordered" evidence="1">
    <location>
        <begin position="38"/>
        <end position="67"/>
    </location>
</feature>
<feature type="transmembrane region" description="Helical" evidence="2">
    <location>
        <begin position="72"/>
        <end position="93"/>
    </location>
</feature>
<dbReference type="Proteomes" id="UP000189733">
    <property type="component" value="Unassembled WGS sequence"/>
</dbReference>
<dbReference type="InterPro" id="IPR007379">
    <property type="entry name" value="Tim44-like_dom"/>
</dbReference>
<dbReference type="AlphaFoldDB" id="A0A1T4WR02"/>
<dbReference type="InterPro" id="IPR032710">
    <property type="entry name" value="NTF2-like_dom_sf"/>
</dbReference>
<dbReference type="RefSeq" id="WP_078685849.1">
    <property type="nucleotide sequence ID" value="NZ_FUYA01000010.1"/>
</dbReference>
<sequence length="304" mass="32781">MNKILKFFLIPLVAITLTATAVDYASAKRFGGGRSFGGSKSYSHSYSKPVRQQSTRQSMNSATNSTNKRPRLGGFGGFLGGMLAGSLLGSLFFGHPFTGGGFMDILLIGLLVFFALKFFRGRKRATDYAGQGAGLSYGGAGPNSNMNMNSTDYGSSSARSSAEASWGNLGAQASSSQEPEISVPAGFNTDEFLKGAKLSYTRLQKSWDTRDFDDVSQFVTPAVLSEIKAQAAQDPNPSQTDILMLDARLLEVQEQGTQTIATVYFDALLREERGGSSEQVREVWHFLSHSGGMWLLDGIQQLEA</sequence>
<dbReference type="Pfam" id="PF04280">
    <property type="entry name" value="Tim44"/>
    <property type="match status" value="1"/>
</dbReference>
<dbReference type="PANTHER" id="PTHR41542:SF1">
    <property type="entry name" value="BLL5807 PROTEIN"/>
    <property type="match status" value="1"/>
</dbReference>
<name>A0A1T4WR02_9BACT</name>
<reference evidence="4 5" key="1">
    <citation type="submission" date="2017-02" db="EMBL/GenBank/DDBJ databases">
        <authorList>
            <person name="Peterson S.W."/>
        </authorList>
    </citation>
    <scope>NUCLEOTIDE SEQUENCE [LARGE SCALE GENOMIC DNA]</scope>
    <source>
        <strain evidence="4 5">DSM 18034</strain>
    </source>
</reference>
<keyword evidence="2" id="KW-1133">Transmembrane helix</keyword>
<dbReference type="STRING" id="1121442.SAMN02745702_02576"/>
<dbReference type="SUPFAM" id="SSF54427">
    <property type="entry name" value="NTF2-like"/>
    <property type="match status" value="1"/>
</dbReference>
<accession>A0A1T4WR02</accession>
<evidence type="ECO:0000256" key="2">
    <source>
        <dbReference type="SAM" id="Phobius"/>
    </source>
</evidence>
<keyword evidence="5" id="KW-1185">Reference proteome</keyword>
<gene>
    <name evidence="4" type="ORF">SAMN02745702_02576</name>
</gene>
<dbReference type="OrthoDB" id="5297955at2"/>
<feature type="transmembrane region" description="Helical" evidence="2">
    <location>
        <begin position="6"/>
        <end position="25"/>
    </location>
</feature>
<dbReference type="SMART" id="SM00978">
    <property type="entry name" value="Tim44"/>
    <property type="match status" value="1"/>
</dbReference>
<proteinExistence type="predicted"/>
<dbReference type="PANTHER" id="PTHR41542">
    <property type="entry name" value="BLL5807 PROTEIN"/>
    <property type="match status" value="1"/>
</dbReference>
<feature type="compositionally biased region" description="Polar residues" evidence="1">
    <location>
        <begin position="50"/>
        <end position="67"/>
    </location>
</feature>
<feature type="domain" description="Tim44-like" evidence="3">
    <location>
        <begin position="173"/>
        <end position="301"/>
    </location>
</feature>
<keyword evidence="2" id="KW-0472">Membrane</keyword>
<evidence type="ECO:0000256" key="1">
    <source>
        <dbReference type="SAM" id="MobiDB-lite"/>
    </source>
</evidence>
<feature type="transmembrane region" description="Helical" evidence="2">
    <location>
        <begin position="99"/>
        <end position="119"/>
    </location>
</feature>
<organism evidence="4 5">
    <name type="scientific">Desulfobaculum bizertense DSM 18034</name>
    <dbReference type="NCBI Taxonomy" id="1121442"/>
    <lineage>
        <taxon>Bacteria</taxon>
        <taxon>Pseudomonadati</taxon>
        <taxon>Thermodesulfobacteriota</taxon>
        <taxon>Desulfovibrionia</taxon>
        <taxon>Desulfovibrionales</taxon>
        <taxon>Desulfovibrionaceae</taxon>
        <taxon>Desulfobaculum</taxon>
    </lineage>
</organism>
<evidence type="ECO:0000313" key="5">
    <source>
        <dbReference type="Proteomes" id="UP000189733"/>
    </source>
</evidence>
<evidence type="ECO:0000259" key="3">
    <source>
        <dbReference type="SMART" id="SM00978"/>
    </source>
</evidence>
<protein>
    <submittedName>
        <fullName evidence="4">Predicted lipid-binding transport protein, Tim44 family</fullName>
    </submittedName>
</protein>
<dbReference type="EMBL" id="FUYA01000010">
    <property type="protein sequence ID" value="SKA79792.1"/>
    <property type="molecule type" value="Genomic_DNA"/>
</dbReference>
<evidence type="ECO:0000313" key="4">
    <source>
        <dbReference type="EMBL" id="SKA79792.1"/>
    </source>
</evidence>